<evidence type="ECO:0000313" key="4">
    <source>
        <dbReference type="Proteomes" id="UP000595064"/>
    </source>
</evidence>
<evidence type="ECO:0000313" key="3">
    <source>
        <dbReference type="Proteomes" id="UP000183417"/>
    </source>
</evidence>
<name>A0A1H3UIY6_9BURK</name>
<dbReference type="AlphaFoldDB" id="A0A1H3UIY6"/>
<reference evidence="1 4" key="2">
    <citation type="submission" date="2020-12" db="EMBL/GenBank/DDBJ databases">
        <title>FDA dAtabase for Regulatory Grade micrObial Sequences (FDA-ARGOS): Supporting development and validation of Infectious Disease Dx tests.</title>
        <authorList>
            <person name="Sproer C."/>
            <person name="Gronow S."/>
            <person name="Severitt S."/>
            <person name="Schroder I."/>
            <person name="Tallon L."/>
            <person name="Sadzewicz L."/>
            <person name="Zhao X."/>
            <person name="Boylan J."/>
            <person name="Ott S."/>
            <person name="Bowen H."/>
            <person name="Vavikolanu K."/>
            <person name="Mehta A."/>
            <person name="Aluvathingal J."/>
            <person name="Nadendla S."/>
            <person name="Lowell S."/>
            <person name="Myers T."/>
            <person name="Yan Y."/>
            <person name="Sichtig H."/>
        </authorList>
    </citation>
    <scope>NUCLEOTIDE SEQUENCE [LARGE SCALE GENOMIC DNA]</scope>
    <source>
        <strain evidence="1 4">FDAARGOS_890</strain>
    </source>
</reference>
<evidence type="ECO:0008006" key="5">
    <source>
        <dbReference type="Google" id="ProtNLM"/>
    </source>
</evidence>
<protein>
    <recommendedName>
        <fullName evidence="5">Type III secretion system, E component of needle</fullName>
    </recommendedName>
</protein>
<dbReference type="RefSeq" id="WP_016452104.1">
    <property type="nucleotide sequence ID" value="NZ_CP065748.1"/>
</dbReference>
<dbReference type="Proteomes" id="UP000595064">
    <property type="component" value="Chromosome"/>
</dbReference>
<accession>A0A1H3UIY6</accession>
<dbReference type="Proteomes" id="UP000183417">
    <property type="component" value="Unassembled WGS sequence"/>
</dbReference>
<evidence type="ECO:0000313" key="2">
    <source>
        <dbReference type="EMBL" id="SDZ62296.1"/>
    </source>
</evidence>
<gene>
    <name evidence="1" type="ORF">I6G47_23310</name>
    <name evidence="2" type="ORF">SAMN05421547_1483</name>
</gene>
<dbReference type="KEGG" id="dla:I6G47_23310"/>
<proteinExistence type="predicted"/>
<reference evidence="2 3" key="1">
    <citation type="submission" date="2016-10" db="EMBL/GenBank/DDBJ databases">
        <authorList>
            <person name="de Groot N.N."/>
        </authorList>
    </citation>
    <scope>NUCLEOTIDE SEQUENCE [LARGE SCALE GENOMIC DNA]</scope>
    <source>
        <strain evidence="2 3">LMG 24775</strain>
    </source>
</reference>
<evidence type="ECO:0000313" key="1">
    <source>
        <dbReference type="EMBL" id="QPS79917.1"/>
    </source>
</evidence>
<dbReference type="EMBL" id="CP065748">
    <property type="protein sequence ID" value="QPS79917.1"/>
    <property type="molecule type" value="Genomic_DNA"/>
</dbReference>
<organism evidence="2 3">
    <name type="scientific">Delftia lacustris</name>
    <dbReference type="NCBI Taxonomy" id="558537"/>
    <lineage>
        <taxon>Bacteria</taxon>
        <taxon>Pseudomonadati</taxon>
        <taxon>Pseudomonadota</taxon>
        <taxon>Betaproteobacteria</taxon>
        <taxon>Burkholderiales</taxon>
        <taxon>Comamonadaceae</taxon>
        <taxon>Delftia</taxon>
    </lineage>
</organism>
<keyword evidence="4" id="KW-1185">Reference proteome</keyword>
<sequence length="77" mass="8711">MDKQILENNIKGLKKARDACRSQLDIGAMKELEDAISKLEQLRDHHPSAAEAQQHKLRILQAIAAVVVIVTNIRDWL</sequence>
<dbReference type="EMBL" id="FNPE01000048">
    <property type="protein sequence ID" value="SDZ62296.1"/>
    <property type="molecule type" value="Genomic_DNA"/>
</dbReference>
<dbReference type="GeneID" id="94692677"/>